<dbReference type="GO" id="GO:0000146">
    <property type="term" value="F:microfilament motor activity"/>
    <property type="evidence" value="ECO:0007669"/>
    <property type="project" value="TreeGrafter"/>
</dbReference>
<dbReference type="PRINTS" id="PR00193">
    <property type="entry name" value="MYOSINHEAVY"/>
</dbReference>
<evidence type="ECO:0000256" key="1">
    <source>
        <dbReference type="ARBA" id="ARBA00008314"/>
    </source>
</evidence>
<keyword evidence="2" id="KW-0677">Repeat</keyword>
<protein>
    <recommendedName>
        <fullName evidence="13">Myosin motor domain-containing protein</fullName>
    </recommendedName>
</protein>
<evidence type="ECO:0000256" key="6">
    <source>
        <dbReference type="ARBA" id="ARBA00023175"/>
    </source>
</evidence>
<evidence type="ECO:0000256" key="5">
    <source>
        <dbReference type="ARBA" id="ARBA00023123"/>
    </source>
</evidence>
<dbReference type="OrthoDB" id="6108017at2759"/>
<dbReference type="Gene3D" id="1.20.120.720">
    <property type="entry name" value="Myosin VI head, motor domain, U50 subdomain"/>
    <property type="match status" value="1"/>
</dbReference>
<dbReference type="STRING" id="46731.A0A3M6UJ92"/>
<dbReference type="SMART" id="SM00242">
    <property type="entry name" value="MYSc"/>
    <property type="match status" value="1"/>
</dbReference>
<dbReference type="EMBL" id="RCHS01001413">
    <property type="protein sequence ID" value="RMX53722.1"/>
    <property type="molecule type" value="Genomic_DNA"/>
</dbReference>
<dbReference type="Gene3D" id="1.10.10.820">
    <property type="match status" value="1"/>
</dbReference>
<dbReference type="InterPro" id="IPR010926">
    <property type="entry name" value="Myosin_TH1"/>
</dbReference>
<dbReference type="Gene3D" id="1.20.58.530">
    <property type="match status" value="1"/>
</dbReference>
<keyword evidence="3 8" id="KW-0547">Nucleotide-binding</keyword>
<evidence type="ECO:0000256" key="3">
    <source>
        <dbReference type="ARBA" id="ARBA00022741"/>
    </source>
</evidence>
<comment type="similarity">
    <text evidence="1 8">Belongs to the TRAFAC class myosin-kinesin ATPase superfamily. Myosin family.</text>
</comment>
<evidence type="ECO:0000259" key="10">
    <source>
        <dbReference type="PROSITE" id="PS51757"/>
    </source>
</evidence>
<dbReference type="Gene3D" id="6.20.240.20">
    <property type="match status" value="1"/>
</dbReference>
<keyword evidence="5 8" id="KW-0518">Myosin</keyword>
<dbReference type="SUPFAM" id="SSF52540">
    <property type="entry name" value="P-loop containing nucleoside triphosphate hydrolases"/>
    <property type="match status" value="1"/>
</dbReference>
<evidence type="ECO:0000259" key="9">
    <source>
        <dbReference type="PROSITE" id="PS51456"/>
    </source>
</evidence>
<dbReference type="Pfam" id="PF06017">
    <property type="entry name" value="Myosin_TH1"/>
    <property type="match status" value="1"/>
</dbReference>
<dbReference type="InterPro" id="IPR027417">
    <property type="entry name" value="P-loop_NTPase"/>
</dbReference>
<dbReference type="InterPro" id="IPR001609">
    <property type="entry name" value="Myosin_head_motor_dom-like"/>
</dbReference>
<dbReference type="FunFam" id="3.40.850.10:FF:000101">
    <property type="entry name" value="Slow myosin heavy chain 2"/>
    <property type="match status" value="1"/>
</dbReference>
<keyword evidence="7 8" id="KW-0009">Actin-binding</keyword>
<evidence type="ECO:0000256" key="7">
    <source>
        <dbReference type="ARBA" id="ARBA00023203"/>
    </source>
</evidence>
<keyword evidence="12" id="KW-1185">Reference proteome</keyword>
<comment type="caution">
    <text evidence="11">The sequence shown here is derived from an EMBL/GenBank/DDBJ whole genome shotgun (WGS) entry which is preliminary data.</text>
</comment>
<evidence type="ECO:0000256" key="8">
    <source>
        <dbReference type="PROSITE-ProRule" id="PRU00782"/>
    </source>
</evidence>
<dbReference type="InterPro" id="IPR036072">
    <property type="entry name" value="MYSc_Myo1"/>
</dbReference>
<reference evidence="11 12" key="1">
    <citation type="journal article" date="2018" name="Sci. Rep.">
        <title>Comparative analysis of the Pocillopora damicornis genome highlights role of immune system in coral evolution.</title>
        <authorList>
            <person name="Cunning R."/>
            <person name="Bay R.A."/>
            <person name="Gillette P."/>
            <person name="Baker A.C."/>
            <person name="Traylor-Knowles N."/>
        </authorList>
    </citation>
    <scope>NUCLEOTIDE SEQUENCE [LARGE SCALE GENOMIC DNA]</scope>
    <source>
        <strain evidence="11">RSMAS</strain>
        <tissue evidence="11">Whole animal</tissue>
    </source>
</reference>
<dbReference type="AlphaFoldDB" id="A0A3M6UJ92"/>
<dbReference type="GO" id="GO:0030048">
    <property type="term" value="P:actin filament-based movement"/>
    <property type="evidence" value="ECO:0007669"/>
    <property type="project" value="TreeGrafter"/>
</dbReference>
<keyword evidence="6 8" id="KW-0505">Motor protein</keyword>
<keyword evidence="4 8" id="KW-0067">ATP-binding</keyword>
<dbReference type="Gene3D" id="1.20.5.190">
    <property type="match status" value="1"/>
</dbReference>
<dbReference type="Gene3D" id="3.40.850.10">
    <property type="entry name" value="Kinesin motor domain"/>
    <property type="match status" value="1"/>
</dbReference>
<dbReference type="FunFam" id="1.20.58.530:FF:000004">
    <property type="entry name" value="Unconventional myosin ID"/>
    <property type="match status" value="1"/>
</dbReference>
<dbReference type="GO" id="GO:0005902">
    <property type="term" value="C:microvillus"/>
    <property type="evidence" value="ECO:0007669"/>
    <property type="project" value="TreeGrafter"/>
</dbReference>
<dbReference type="GO" id="GO:0007015">
    <property type="term" value="P:actin filament organization"/>
    <property type="evidence" value="ECO:0007669"/>
    <property type="project" value="TreeGrafter"/>
</dbReference>
<dbReference type="Pfam" id="PF00063">
    <property type="entry name" value="Myosin_head"/>
    <property type="match status" value="1"/>
</dbReference>
<evidence type="ECO:0000313" key="11">
    <source>
        <dbReference type="EMBL" id="RMX53722.1"/>
    </source>
</evidence>
<dbReference type="GO" id="GO:0005737">
    <property type="term" value="C:cytoplasm"/>
    <property type="evidence" value="ECO:0007669"/>
    <property type="project" value="TreeGrafter"/>
</dbReference>
<dbReference type="GO" id="GO:0016459">
    <property type="term" value="C:myosin complex"/>
    <property type="evidence" value="ECO:0007669"/>
    <property type="project" value="UniProtKB-KW"/>
</dbReference>
<evidence type="ECO:0000313" key="12">
    <source>
        <dbReference type="Proteomes" id="UP000275408"/>
    </source>
</evidence>
<accession>A0A3M6UJ92</accession>
<dbReference type="PROSITE" id="PS50096">
    <property type="entry name" value="IQ"/>
    <property type="match status" value="1"/>
</dbReference>
<dbReference type="SMART" id="SM00015">
    <property type="entry name" value="IQ"/>
    <property type="match status" value="3"/>
</dbReference>
<dbReference type="GO" id="GO:0006897">
    <property type="term" value="P:endocytosis"/>
    <property type="evidence" value="ECO:0007669"/>
    <property type="project" value="TreeGrafter"/>
</dbReference>
<dbReference type="GO" id="GO:0051015">
    <property type="term" value="F:actin filament binding"/>
    <property type="evidence" value="ECO:0007669"/>
    <property type="project" value="TreeGrafter"/>
</dbReference>
<name>A0A3M6UJ92_POCDA</name>
<dbReference type="GO" id="GO:0005886">
    <property type="term" value="C:plasma membrane"/>
    <property type="evidence" value="ECO:0007669"/>
    <property type="project" value="TreeGrafter"/>
</dbReference>
<dbReference type="PROSITE" id="PS51757">
    <property type="entry name" value="TH1"/>
    <property type="match status" value="1"/>
</dbReference>
<sequence>MESDLQARDRIGVQDFVLLEDFKSEDAFLDNLRKRYNSGLIYTYIGTVVVSVNPYKTLPIYNQEAIEKYRGENLYELPPHVYAISDSAYRSMKEERVDQCVLISGESGSGKTEASKKILEYLAAISTHSVDVERIKDRLLESNPVLEAFGNARTNRNDNSSRFGKYMDIQFDFKGSPVGGHIINYLLEKSRVVHQAKGERNFHIFYQLLHGGGEQLLENLELEWESSQYFYLNQGGNPRVETLNDAADFNHVKKALSVIEFSAEEQNALFAIIASVLHLGTVGFLKPEVEHGEVRLENGRPVNIISKLLGCSEEVLEKALTSRTLETRGDKVRTPLTIEQAVYARDALAKAVYDRMFTWLVGRINTSLENKSYRGKKTLMGLLDIYGFEIFESNSFEQFCINYCNEKLQQLFIELTLNEEQEEYRKEGIKWEKVEFFDNKIICDLIEARHQGVIALLDEECLRPGEASDLTFLDKMDKTIGKHAHFVSHATSGYNERKTIERGEFRLKHYAGDVTYCVNGDINLNIFHAGFMDKNNDLLFRDLKEAMCSSTNCITSKVFPKKEMESLKRPETAGTQFKTSLNNLMTILMSKQPSYIRCIKPNDSKKAGVFQDDLVRHQVKYLGLMENLRVRRAGFAYRRPFPFFLQRYKCLCPDTWPVWYDDPGEGVKKICEHLNYKPDEYRIGKSKIFIRFPLTLFTTEDAFQAKKPALDNERNFNHKTATIIQAQFRGYNQRQKYVRMRLAVIVIAKHWRRVRAQRLLERRRKAAYRIRKFIKGFITRNQSASEENTDFIAYVRKSYLLLLAKRLPSSVLDKSWPKPPGSMVEVSEQLHKMHTRHLVRKYVQGITPEKKAQLNMKVTASEMFKGKKASYEESIPMPFEPHRLGVALEMLKKTVVTDKQIIPSSETIRYCTGVHKYDRNGYKLRTRILILTEQAIYILDDKTYKLKHRITNSSLTGISVSSKTDGVIVLHLPIEDRGDKGDLILTGTHVIETVVYILNALNNNQLLKIETGEIKHNMAKDKTGTISFSDGSELLIKKGQTGNLEVTAPVPKTVK</sequence>
<feature type="domain" description="Myosin motor" evidence="9">
    <location>
        <begin position="12"/>
        <end position="704"/>
    </location>
</feature>
<dbReference type="FunFam" id="1.10.10.820:FF:000001">
    <property type="entry name" value="Myosin heavy chain"/>
    <property type="match status" value="1"/>
</dbReference>
<dbReference type="InterPro" id="IPR036961">
    <property type="entry name" value="Kinesin_motor_dom_sf"/>
</dbReference>
<feature type="binding site" evidence="8">
    <location>
        <begin position="105"/>
        <end position="112"/>
    </location>
    <ligand>
        <name>ATP</name>
        <dbReference type="ChEBI" id="CHEBI:30616"/>
    </ligand>
</feature>
<organism evidence="11 12">
    <name type="scientific">Pocillopora damicornis</name>
    <name type="common">Cauliflower coral</name>
    <name type="synonym">Millepora damicornis</name>
    <dbReference type="NCBI Taxonomy" id="46731"/>
    <lineage>
        <taxon>Eukaryota</taxon>
        <taxon>Metazoa</taxon>
        <taxon>Cnidaria</taxon>
        <taxon>Anthozoa</taxon>
        <taxon>Hexacorallia</taxon>
        <taxon>Scleractinia</taxon>
        <taxon>Astrocoeniina</taxon>
        <taxon>Pocilloporidae</taxon>
        <taxon>Pocillopora</taxon>
    </lineage>
</organism>
<dbReference type="Proteomes" id="UP000275408">
    <property type="component" value="Unassembled WGS sequence"/>
</dbReference>
<dbReference type="PANTHER" id="PTHR13140:SF679">
    <property type="entry name" value="UNCONVENTIONAL MYOSIN IC"/>
    <property type="match status" value="1"/>
</dbReference>
<dbReference type="PROSITE" id="PS51456">
    <property type="entry name" value="MYOSIN_MOTOR"/>
    <property type="match status" value="1"/>
</dbReference>
<dbReference type="InterPro" id="IPR000048">
    <property type="entry name" value="IQ_motif_EF-hand-BS"/>
</dbReference>
<dbReference type="CDD" id="cd01378">
    <property type="entry name" value="MYSc_Myo1"/>
    <property type="match status" value="1"/>
</dbReference>
<dbReference type="GO" id="GO:0005524">
    <property type="term" value="F:ATP binding"/>
    <property type="evidence" value="ECO:0007669"/>
    <property type="project" value="UniProtKB-UniRule"/>
</dbReference>
<evidence type="ECO:0000256" key="4">
    <source>
        <dbReference type="ARBA" id="ARBA00022840"/>
    </source>
</evidence>
<evidence type="ECO:0008006" key="13">
    <source>
        <dbReference type="Google" id="ProtNLM"/>
    </source>
</evidence>
<feature type="domain" description="TH1" evidence="10">
    <location>
        <begin position="868"/>
        <end position="1050"/>
    </location>
</feature>
<dbReference type="PANTHER" id="PTHR13140">
    <property type="entry name" value="MYOSIN"/>
    <property type="match status" value="1"/>
</dbReference>
<proteinExistence type="inferred from homology"/>
<feature type="region of interest" description="Actin-binding" evidence="8">
    <location>
        <begin position="581"/>
        <end position="603"/>
    </location>
</feature>
<evidence type="ECO:0000256" key="2">
    <source>
        <dbReference type="ARBA" id="ARBA00022737"/>
    </source>
</evidence>
<gene>
    <name evidence="11" type="ORF">pdam_00000399</name>
</gene>